<dbReference type="AlphaFoldDB" id="A0A1A0HK14"/>
<evidence type="ECO:0000313" key="8">
    <source>
        <dbReference type="Proteomes" id="UP000092555"/>
    </source>
</evidence>
<organism evidence="7 8">
    <name type="scientific">Metschnikowia bicuspidata var. bicuspidata NRRL YB-4993</name>
    <dbReference type="NCBI Taxonomy" id="869754"/>
    <lineage>
        <taxon>Eukaryota</taxon>
        <taxon>Fungi</taxon>
        <taxon>Dikarya</taxon>
        <taxon>Ascomycota</taxon>
        <taxon>Saccharomycotina</taxon>
        <taxon>Pichiomycetes</taxon>
        <taxon>Metschnikowiaceae</taxon>
        <taxon>Metschnikowia</taxon>
    </lineage>
</organism>
<dbReference type="SUPFAM" id="SSF64356">
    <property type="entry name" value="SNARE-like"/>
    <property type="match status" value="1"/>
</dbReference>
<feature type="region of interest" description="Disordered" evidence="5">
    <location>
        <begin position="510"/>
        <end position="534"/>
    </location>
</feature>
<dbReference type="OrthoDB" id="10259133at2759"/>
<sequence>MVSGIYFCHWPARSGQYLRCEVLLHRSYHNDVPSADLVVAAFAAMYQAQPPWQRTPFTCHRGTSYISLWAENDMLLLAVARRNVDAMLVMALLGQLHSLVCHYFHRAGAHGPAAGPPHPSEPGVLPFSRDAVVDNYALVYELLDECVDFGLAQVTDYNILKEYIKMDVHRGHGAGLDGGALGDSALDSDLPSGVPAARSQALKHGRKQRQNTPVKSTHNRADRTDVVNDAAARYVNSSIVRTQVSAISWRPKGIFYPKNEIYIDVVEQCDFLYDLEARAVRTNEISGVCMVRSYLSGMPVCKLGLNERYISQVEHDGALVSGNPLSHGRREGNQIRGAGMGLMRVPITNVQFHLCVQLSKVYEENLVFFTPPDDEFRLFSYSVEQQRRKRAEPLLMVLPVFRVVLLEKKLQIMCTLHTSFRKRLHCNNVVVKIPVSTALFPLNNSSADNFRFKCESGEARFSVDSLLVFWAIGDLPGSKKAVRLMAELSLSSCDHLSERAVAAEFHRHARHQNRNQGGSPAEHDSASDDEPSPMSDLDKYYGVGHASSSVFTQLRATAEDAAHEISVSFEMPMFTYSGLKVTYLRVDEDTMKYTCFPWVRYATRASADSGAGAKFRYRMGPSNFIIL</sequence>
<evidence type="ECO:0000259" key="6">
    <source>
        <dbReference type="PROSITE" id="PS51072"/>
    </source>
</evidence>
<dbReference type="PANTHER" id="PTHR10529">
    <property type="entry name" value="AP COMPLEX SUBUNIT MU"/>
    <property type="match status" value="1"/>
</dbReference>
<dbReference type="InterPro" id="IPR011012">
    <property type="entry name" value="Longin-like_dom_sf"/>
</dbReference>
<feature type="domain" description="MHD" evidence="6">
    <location>
        <begin position="258"/>
        <end position="612"/>
    </location>
</feature>
<dbReference type="Gene3D" id="2.60.40.1170">
    <property type="entry name" value="Mu homology domain, subdomain B"/>
    <property type="match status" value="1"/>
</dbReference>
<keyword evidence="3" id="KW-0653">Protein transport</keyword>
<gene>
    <name evidence="7" type="ORF">METBIDRAFT_37345</name>
</gene>
<keyword evidence="8" id="KW-1185">Reference proteome</keyword>
<evidence type="ECO:0000256" key="3">
    <source>
        <dbReference type="ARBA" id="ARBA00022927"/>
    </source>
</evidence>
<dbReference type="GeneID" id="30029839"/>
<accession>A0A1A0HK14</accession>
<comment type="caution">
    <text evidence="7">The sequence shown here is derived from an EMBL/GenBank/DDBJ whole genome shotgun (WGS) entry which is preliminary data.</text>
</comment>
<evidence type="ECO:0000313" key="7">
    <source>
        <dbReference type="EMBL" id="OBA24148.1"/>
    </source>
</evidence>
<comment type="subcellular location">
    <subcellularLocation>
        <location evidence="1">Endomembrane system</location>
    </subcellularLocation>
</comment>
<dbReference type="SUPFAM" id="SSF49447">
    <property type="entry name" value="Second domain of Mu2 adaptin subunit (ap50) of ap2 adaptor"/>
    <property type="match status" value="1"/>
</dbReference>
<dbReference type="InterPro" id="IPR028565">
    <property type="entry name" value="MHD"/>
</dbReference>
<protein>
    <submittedName>
        <fullName evidence="7">Clathrin adaptor, mu subunit</fullName>
    </submittedName>
</protein>
<evidence type="ECO:0000256" key="2">
    <source>
        <dbReference type="ARBA" id="ARBA00022448"/>
    </source>
</evidence>
<dbReference type="Pfam" id="PF00928">
    <property type="entry name" value="Adap_comp_sub"/>
    <property type="match status" value="1"/>
</dbReference>
<evidence type="ECO:0000256" key="1">
    <source>
        <dbReference type="ARBA" id="ARBA00004308"/>
    </source>
</evidence>
<dbReference type="Proteomes" id="UP000092555">
    <property type="component" value="Unassembled WGS sequence"/>
</dbReference>
<name>A0A1A0HK14_9ASCO</name>
<keyword evidence="4" id="KW-0472">Membrane</keyword>
<dbReference type="PROSITE" id="PS00990">
    <property type="entry name" value="CLAT_ADAPTOR_M_1"/>
    <property type="match status" value="1"/>
</dbReference>
<dbReference type="GO" id="GO:0016192">
    <property type="term" value="P:vesicle-mediated transport"/>
    <property type="evidence" value="ECO:0007669"/>
    <property type="project" value="InterPro"/>
</dbReference>
<dbReference type="STRING" id="869754.A0A1A0HK14"/>
<dbReference type="GO" id="GO:0030131">
    <property type="term" value="C:clathrin adaptor complex"/>
    <property type="evidence" value="ECO:0007669"/>
    <property type="project" value="InterPro"/>
</dbReference>
<evidence type="ECO:0000256" key="5">
    <source>
        <dbReference type="SAM" id="MobiDB-lite"/>
    </source>
</evidence>
<dbReference type="GO" id="GO:0006886">
    <property type="term" value="P:intracellular protein transport"/>
    <property type="evidence" value="ECO:0007669"/>
    <property type="project" value="InterPro"/>
</dbReference>
<dbReference type="InterPro" id="IPR036168">
    <property type="entry name" value="AP2_Mu_C_sf"/>
</dbReference>
<evidence type="ECO:0000256" key="4">
    <source>
        <dbReference type="ARBA" id="ARBA00023136"/>
    </source>
</evidence>
<feature type="region of interest" description="Disordered" evidence="5">
    <location>
        <begin position="190"/>
        <end position="219"/>
    </location>
</feature>
<dbReference type="Gene3D" id="3.30.450.60">
    <property type="match status" value="1"/>
</dbReference>
<reference evidence="7 8" key="1">
    <citation type="submission" date="2016-05" db="EMBL/GenBank/DDBJ databases">
        <title>Comparative genomics of biotechnologically important yeasts.</title>
        <authorList>
            <consortium name="DOE Joint Genome Institute"/>
            <person name="Riley R."/>
            <person name="Haridas S."/>
            <person name="Wolfe K.H."/>
            <person name="Lopes M.R."/>
            <person name="Hittinger C.T."/>
            <person name="Goker M."/>
            <person name="Salamov A."/>
            <person name="Wisecaver J."/>
            <person name="Long T.M."/>
            <person name="Aerts A.L."/>
            <person name="Barry K."/>
            <person name="Choi C."/>
            <person name="Clum A."/>
            <person name="Coughlan A.Y."/>
            <person name="Deshpande S."/>
            <person name="Douglass A.P."/>
            <person name="Hanson S.J."/>
            <person name="Klenk H.-P."/>
            <person name="LaButti K."/>
            <person name="Lapidus A."/>
            <person name="Lindquist E."/>
            <person name="Lipzen A."/>
            <person name="Meier-kolthoff J.P."/>
            <person name="Ohm R.A."/>
            <person name="Otillar R.P."/>
            <person name="Pangilinan J."/>
            <person name="Peng Y."/>
            <person name="Rokas A."/>
            <person name="Rosa C.A."/>
            <person name="Scheuner C."/>
            <person name="Sibirny A.A."/>
            <person name="Slot J.C."/>
            <person name="Stielow J.B."/>
            <person name="Sun H."/>
            <person name="Kurtzman C.P."/>
            <person name="Blackwell M."/>
            <person name="Grigoriev I.V."/>
            <person name="Jeffries T.W."/>
        </authorList>
    </citation>
    <scope>NUCLEOTIDE SEQUENCE [LARGE SCALE GENOMIC DNA]</scope>
    <source>
        <strain evidence="7 8">NRRL YB-4993</strain>
    </source>
</reference>
<dbReference type="RefSeq" id="XP_018714629.1">
    <property type="nucleotide sequence ID" value="XM_018856863.1"/>
</dbReference>
<dbReference type="EMBL" id="LXTC01000001">
    <property type="protein sequence ID" value="OBA24148.1"/>
    <property type="molecule type" value="Genomic_DNA"/>
</dbReference>
<dbReference type="PROSITE" id="PS51072">
    <property type="entry name" value="MHD"/>
    <property type="match status" value="1"/>
</dbReference>
<keyword evidence="2" id="KW-0813">Transport</keyword>
<dbReference type="InterPro" id="IPR050431">
    <property type="entry name" value="Adaptor_comp_med_subunit"/>
</dbReference>
<proteinExistence type="predicted"/>
<dbReference type="GO" id="GO:0012505">
    <property type="term" value="C:endomembrane system"/>
    <property type="evidence" value="ECO:0007669"/>
    <property type="project" value="UniProtKB-SubCell"/>
</dbReference>
<dbReference type="InterPro" id="IPR018240">
    <property type="entry name" value="Clathrin_mu_CS"/>
</dbReference>